<accession>A0AAV3Y006</accession>
<gene>
    <name evidence="2" type="ORF">PoB_000193200</name>
</gene>
<proteinExistence type="predicted"/>
<keyword evidence="3" id="KW-1185">Reference proteome</keyword>
<evidence type="ECO:0000313" key="2">
    <source>
        <dbReference type="EMBL" id="GFN75426.1"/>
    </source>
</evidence>
<organism evidence="2 3">
    <name type="scientific">Plakobranchus ocellatus</name>
    <dbReference type="NCBI Taxonomy" id="259542"/>
    <lineage>
        <taxon>Eukaryota</taxon>
        <taxon>Metazoa</taxon>
        <taxon>Spiralia</taxon>
        <taxon>Lophotrochozoa</taxon>
        <taxon>Mollusca</taxon>
        <taxon>Gastropoda</taxon>
        <taxon>Heterobranchia</taxon>
        <taxon>Euthyneura</taxon>
        <taxon>Panpulmonata</taxon>
        <taxon>Sacoglossa</taxon>
        <taxon>Placobranchoidea</taxon>
        <taxon>Plakobranchidae</taxon>
        <taxon>Plakobranchus</taxon>
    </lineage>
</organism>
<dbReference type="AlphaFoldDB" id="A0AAV3Y006"/>
<evidence type="ECO:0000313" key="3">
    <source>
        <dbReference type="Proteomes" id="UP000735302"/>
    </source>
</evidence>
<protein>
    <submittedName>
        <fullName evidence="2">Uncharacterized protein</fullName>
    </submittedName>
</protein>
<reference evidence="2 3" key="1">
    <citation type="journal article" date="2021" name="Elife">
        <title>Chloroplast acquisition without the gene transfer in kleptoplastic sea slugs, Plakobranchus ocellatus.</title>
        <authorList>
            <person name="Maeda T."/>
            <person name="Takahashi S."/>
            <person name="Yoshida T."/>
            <person name="Shimamura S."/>
            <person name="Takaki Y."/>
            <person name="Nagai Y."/>
            <person name="Toyoda A."/>
            <person name="Suzuki Y."/>
            <person name="Arimoto A."/>
            <person name="Ishii H."/>
            <person name="Satoh N."/>
            <person name="Nishiyama T."/>
            <person name="Hasebe M."/>
            <person name="Maruyama T."/>
            <person name="Minagawa J."/>
            <person name="Obokata J."/>
            <person name="Shigenobu S."/>
        </authorList>
    </citation>
    <scope>NUCLEOTIDE SEQUENCE [LARGE SCALE GENOMIC DNA]</scope>
</reference>
<evidence type="ECO:0000256" key="1">
    <source>
        <dbReference type="SAM" id="MobiDB-lite"/>
    </source>
</evidence>
<feature type="region of interest" description="Disordered" evidence="1">
    <location>
        <begin position="88"/>
        <end position="114"/>
    </location>
</feature>
<comment type="caution">
    <text evidence="2">The sequence shown here is derived from an EMBL/GenBank/DDBJ whole genome shotgun (WGS) entry which is preliminary data.</text>
</comment>
<sequence>MAAIRLPARLIASSRVPCSAEPCFRKWVIGDNQKHENKRLLPKGRSLSISLHKERMISKKAKINVHQILFRRNSFLLGQFADVAMHRSRKKSHGGFPAPSPDDECPSAPSPFGGATGDKRRLLLYKVGIYHRDIEV</sequence>
<dbReference type="Proteomes" id="UP000735302">
    <property type="component" value="Unassembled WGS sequence"/>
</dbReference>
<name>A0AAV3Y006_9GAST</name>
<dbReference type="EMBL" id="BLXT01000264">
    <property type="protein sequence ID" value="GFN75426.1"/>
    <property type="molecule type" value="Genomic_DNA"/>
</dbReference>